<dbReference type="InterPro" id="IPR054722">
    <property type="entry name" value="PolX-like_BBD"/>
</dbReference>
<evidence type="ECO:0000259" key="1">
    <source>
        <dbReference type="Pfam" id="PF22936"/>
    </source>
</evidence>
<protein>
    <recommendedName>
        <fullName evidence="1">Retrovirus-related Pol polyprotein from transposon TNT 1-94-like beta-barrel domain-containing protein</fullName>
    </recommendedName>
</protein>
<reference evidence="2 3" key="1">
    <citation type="submission" date="2020-09" db="EMBL/GenBank/DDBJ databases">
        <title>De no assembly of potato wild relative species, Solanum commersonii.</title>
        <authorList>
            <person name="Cho K."/>
        </authorList>
    </citation>
    <scope>NUCLEOTIDE SEQUENCE [LARGE SCALE GENOMIC DNA]</scope>
    <source>
        <strain evidence="2">LZ3.2</strain>
        <tissue evidence="2">Leaf</tissue>
    </source>
</reference>
<name>A0A9J5ZGR2_SOLCO</name>
<feature type="domain" description="Retrovirus-related Pol polyprotein from transposon TNT 1-94-like beta-barrel" evidence="1">
    <location>
        <begin position="159"/>
        <end position="225"/>
    </location>
</feature>
<organism evidence="2 3">
    <name type="scientific">Solanum commersonii</name>
    <name type="common">Commerson's wild potato</name>
    <name type="synonym">Commerson's nightshade</name>
    <dbReference type="NCBI Taxonomy" id="4109"/>
    <lineage>
        <taxon>Eukaryota</taxon>
        <taxon>Viridiplantae</taxon>
        <taxon>Streptophyta</taxon>
        <taxon>Embryophyta</taxon>
        <taxon>Tracheophyta</taxon>
        <taxon>Spermatophyta</taxon>
        <taxon>Magnoliopsida</taxon>
        <taxon>eudicotyledons</taxon>
        <taxon>Gunneridae</taxon>
        <taxon>Pentapetalae</taxon>
        <taxon>asterids</taxon>
        <taxon>lamiids</taxon>
        <taxon>Solanales</taxon>
        <taxon>Solanaceae</taxon>
        <taxon>Solanoideae</taxon>
        <taxon>Solaneae</taxon>
        <taxon>Solanum</taxon>
    </lineage>
</organism>
<comment type="caution">
    <text evidence="2">The sequence shown here is derived from an EMBL/GenBank/DDBJ whole genome shotgun (WGS) entry which is preliminary data.</text>
</comment>
<dbReference type="OrthoDB" id="1306223at2759"/>
<evidence type="ECO:0000313" key="2">
    <source>
        <dbReference type="EMBL" id="KAG5612115.1"/>
    </source>
</evidence>
<accession>A0A9J5ZGR2</accession>
<gene>
    <name evidence="2" type="ORF">H5410_023396</name>
</gene>
<dbReference type="EMBL" id="JACXVP010000004">
    <property type="protein sequence ID" value="KAG5612115.1"/>
    <property type="molecule type" value="Genomic_DNA"/>
</dbReference>
<dbReference type="Pfam" id="PF22936">
    <property type="entry name" value="Pol_BBD"/>
    <property type="match status" value="1"/>
</dbReference>
<sequence length="236" mass="25424">MACISLDSSVAMYSKAGSSSGVGSSSGLNQKFKRNSLLICDFCKCKDSSPSSHYPSTHANFTYGLNTNIPPPGWGISLNQQQLMNGLAPEVSSTVSPNRISQVEREVQQMLHGCTFTKDQYDHILKMVQQKSDASTVSACNTASTSGKTSSVINHSQVWIVDTGATIHMVSSLDMMVPVYLPNGTTIQVSHVGSFALSARSLVTNALHVPNFKYNLLSVSQLTKELGCSVTFFPNF</sequence>
<proteinExistence type="predicted"/>
<evidence type="ECO:0000313" key="3">
    <source>
        <dbReference type="Proteomes" id="UP000824120"/>
    </source>
</evidence>
<keyword evidence="3" id="KW-1185">Reference proteome</keyword>
<dbReference type="Proteomes" id="UP000824120">
    <property type="component" value="Chromosome 4"/>
</dbReference>
<dbReference type="AlphaFoldDB" id="A0A9J5ZGR2"/>